<keyword evidence="5" id="KW-1185">Reference proteome</keyword>
<evidence type="ECO:0000313" key="4">
    <source>
        <dbReference type="EMBL" id="SDT92209.1"/>
    </source>
</evidence>
<name>A0A0R3A1A4_9PSED</name>
<dbReference type="GO" id="GO:0008168">
    <property type="term" value="F:methyltransferase activity"/>
    <property type="evidence" value="ECO:0007669"/>
    <property type="project" value="UniProtKB-KW"/>
</dbReference>
<evidence type="ECO:0000259" key="3">
    <source>
        <dbReference type="Pfam" id="PF13649"/>
    </source>
</evidence>
<keyword evidence="1 4" id="KW-0489">Methyltransferase</keyword>
<dbReference type="AlphaFoldDB" id="A0A0R3A1A4"/>
<gene>
    <name evidence="4" type="ORF">SAMN04490197_0940</name>
</gene>
<dbReference type="Proteomes" id="UP000183653">
    <property type="component" value="Chromosome I"/>
</dbReference>
<dbReference type="PANTHER" id="PTHR43861">
    <property type="entry name" value="TRANS-ACONITATE 2-METHYLTRANSFERASE-RELATED"/>
    <property type="match status" value="1"/>
</dbReference>
<dbReference type="Pfam" id="PF13649">
    <property type="entry name" value="Methyltransf_25"/>
    <property type="match status" value="1"/>
</dbReference>
<reference evidence="4 5" key="1">
    <citation type="submission" date="2016-10" db="EMBL/GenBank/DDBJ databases">
        <authorList>
            <person name="Varghese N."/>
            <person name="Submissions S."/>
        </authorList>
    </citation>
    <scope>NUCLEOTIDE SEQUENCE [LARGE SCALE GENOMIC DNA]</scope>
    <source>
        <strain evidence="4 5">BS2775</strain>
    </source>
</reference>
<evidence type="ECO:0000313" key="5">
    <source>
        <dbReference type="Proteomes" id="UP000183653"/>
    </source>
</evidence>
<dbReference type="CDD" id="cd02440">
    <property type="entry name" value="AdoMet_MTases"/>
    <property type="match status" value="1"/>
</dbReference>
<accession>A0A0R3A1A4</accession>
<dbReference type="Gene3D" id="3.40.50.150">
    <property type="entry name" value="Vaccinia Virus protein VP39"/>
    <property type="match status" value="1"/>
</dbReference>
<evidence type="ECO:0000256" key="1">
    <source>
        <dbReference type="ARBA" id="ARBA00022603"/>
    </source>
</evidence>
<dbReference type="InterPro" id="IPR029063">
    <property type="entry name" value="SAM-dependent_MTases_sf"/>
</dbReference>
<proteinExistence type="predicted"/>
<evidence type="ECO:0000256" key="2">
    <source>
        <dbReference type="ARBA" id="ARBA00022679"/>
    </source>
</evidence>
<feature type="domain" description="Methyltransferase" evidence="3">
    <location>
        <begin position="44"/>
        <end position="135"/>
    </location>
</feature>
<protein>
    <submittedName>
        <fullName evidence="4">Methyltransferase domain-containing protein</fullName>
    </submittedName>
</protein>
<dbReference type="EMBL" id="LT629782">
    <property type="protein sequence ID" value="SDT92209.1"/>
    <property type="molecule type" value="Genomic_DNA"/>
</dbReference>
<dbReference type="SUPFAM" id="SSF53335">
    <property type="entry name" value="S-adenosyl-L-methionine-dependent methyltransferases"/>
    <property type="match status" value="1"/>
</dbReference>
<sequence length="242" mass="27321">MKESKEVYERISEQFEDFTTRASQRKVEVDTFRSMVGNVEGLRILDLACGHGFFSRQLKDWGAAKVHGVDISENMIYQARQANDGIAYEVRDVAKMGRIGAYDMVTAAWLFNYASSVDELSKMFQSAADNLKPGGQLVAYTANPSFELQKGNFTRYGIEVFDETPVAGGFRCNAQFMSSPPAPFTYYRWEQGVYEEAARVAGFNQLTWVAPLISEHSRTTMGAGYWQLFERNSLQIGLTCRK</sequence>
<dbReference type="PANTHER" id="PTHR43861:SF1">
    <property type="entry name" value="TRANS-ACONITATE 2-METHYLTRANSFERASE"/>
    <property type="match status" value="1"/>
</dbReference>
<dbReference type="InterPro" id="IPR041698">
    <property type="entry name" value="Methyltransf_25"/>
</dbReference>
<dbReference type="RefSeq" id="WP_057722654.1">
    <property type="nucleotide sequence ID" value="NZ_CP027725.1"/>
</dbReference>
<keyword evidence="2 4" id="KW-0808">Transferase</keyword>
<organism evidence="4 5">
    <name type="scientific">Pseudomonas orientalis</name>
    <dbReference type="NCBI Taxonomy" id="76758"/>
    <lineage>
        <taxon>Bacteria</taxon>
        <taxon>Pseudomonadati</taxon>
        <taxon>Pseudomonadota</taxon>
        <taxon>Gammaproteobacteria</taxon>
        <taxon>Pseudomonadales</taxon>
        <taxon>Pseudomonadaceae</taxon>
        <taxon>Pseudomonas</taxon>
    </lineage>
</organism>
<dbReference type="GO" id="GO:0032259">
    <property type="term" value="P:methylation"/>
    <property type="evidence" value="ECO:0007669"/>
    <property type="project" value="UniProtKB-KW"/>
</dbReference>
<dbReference type="OrthoDB" id="9791837at2"/>